<reference evidence="2 3" key="1">
    <citation type="submission" date="2019-07" db="EMBL/GenBank/DDBJ databases">
        <title>Draft genome sequences of 15 bacterial species constituting the stable defined intestinal microbiota of the GM15 gnotobiotic mouse model.</title>
        <authorList>
            <person name="Elie C."/>
            <person name="Mathieu A."/>
            <person name="Saliou A."/>
            <person name="Darnaud M."/>
            <person name="Leulier F."/>
            <person name="Tamellini A."/>
        </authorList>
    </citation>
    <scope>NUCLEOTIDE SEQUENCE [LARGE SCALE GENOMIC DNA]</scope>
    <source>
        <strain evidence="3">ASF 502</strain>
    </source>
</reference>
<keyword evidence="1" id="KW-0812">Transmembrane</keyword>
<name>A0A9X5CDM8_9FIRM</name>
<protein>
    <submittedName>
        <fullName evidence="2">Uncharacterized protein</fullName>
    </submittedName>
</protein>
<comment type="caution">
    <text evidence="2">The sequence shown here is derived from an EMBL/GenBank/DDBJ whole genome shotgun (WGS) entry which is preliminary data.</text>
</comment>
<dbReference type="EMBL" id="VIRB01000124">
    <property type="protein sequence ID" value="NDO70902.1"/>
    <property type="molecule type" value="Genomic_DNA"/>
</dbReference>
<evidence type="ECO:0000313" key="3">
    <source>
        <dbReference type="Proteomes" id="UP000474104"/>
    </source>
</evidence>
<gene>
    <name evidence="2" type="ORF">FMM80_20515</name>
</gene>
<keyword evidence="1" id="KW-0472">Membrane</keyword>
<sequence length="320" mass="37192">MGQDMNRHSLFISNFRENILFMLKVLLFILIAIAYFAYIMPQYAGAYTASLEDKVERLKSIDEAKIVLLGNSNLAFGINSEMIEEELEMPVVNMGFHGSAGNVFHERMSRYNVTEGDIYIICHTDFADDDTISDAALCWSALENHIELWKILRTSDFYRMLKAFPVYLKKCLSLYIEDSGNIDPGIVYGRGAFNKYGDVCLQREGGNYTFEKRVEPPKINAITINRINELKKWMDERGATLLVASYPIGKGELTADEKEFVNFQRNLEQKLDCEVISQYTDYMYEYKYFYDSEYHLSSKGADMRTAQLIEDIKNWRKWEY</sequence>
<evidence type="ECO:0000313" key="2">
    <source>
        <dbReference type="EMBL" id="NDO70902.1"/>
    </source>
</evidence>
<dbReference type="RefSeq" id="WP_004079440.1">
    <property type="nucleotide sequence ID" value="NZ_VIRB01000124.1"/>
</dbReference>
<dbReference type="Proteomes" id="UP000474104">
    <property type="component" value="Unassembled WGS sequence"/>
</dbReference>
<feature type="transmembrane region" description="Helical" evidence="1">
    <location>
        <begin position="21"/>
        <end position="40"/>
    </location>
</feature>
<organism evidence="2 3">
    <name type="scientific">Schaedlerella arabinosiphila</name>
    <dbReference type="NCBI Taxonomy" id="2044587"/>
    <lineage>
        <taxon>Bacteria</taxon>
        <taxon>Bacillati</taxon>
        <taxon>Bacillota</taxon>
        <taxon>Clostridia</taxon>
        <taxon>Lachnospirales</taxon>
        <taxon>Lachnospiraceae</taxon>
        <taxon>Schaedlerella</taxon>
    </lineage>
</organism>
<dbReference type="OrthoDB" id="9155736at2"/>
<accession>A0A9X5CDM8</accession>
<proteinExistence type="predicted"/>
<dbReference type="AlphaFoldDB" id="A0A9X5CDM8"/>
<evidence type="ECO:0000256" key="1">
    <source>
        <dbReference type="SAM" id="Phobius"/>
    </source>
</evidence>
<keyword evidence="1" id="KW-1133">Transmembrane helix</keyword>